<gene>
    <name evidence="2" type="ORF">HHO37_01760</name>
</gene>
<dbReference type="PANTHER" id="PTHR40070:SF1">
    <property type="entry name" value="UPF0478 PROTEIN YTXG"/>
    <property type="match status" value="1"/>
</dbReference>
<accession>A0A7X9LCL2</accession>
<dbReference type="PANTHER" id="PTHR40070">
    <property type="entry name" value="UPF0478 PROTEIN YTXG"/>
    <property type="match status" value="1"/>
</dbReference>
<evidence type="ECO:0000313" key="2">
    <source>
        <dbReference type="EMBL" id="NMD48424.1"/>
    </source>
</evidence>
<dbReference type="Pfam" id="PF06103">
    <property type="entry name" value="DUF948"/>
    <property type="match status" value="1"/>
</dbReference>
<keyword evidence="1" id="KW-1133">Transmembrane helix</keyword>
<sequence>MWEIALLIIAIAFAVLTVFIILLLRKISDTVDESRQSLKVLTSDVNVTLYQTNELLAKTNVLVEDVNGKVQTIDPLFTAIADLSESVSDLNQQARYFGQKASNATSNVGKAGAAYTVGKVASKLFRKKGK</sequence>
<keyword evidence="1" id="KW-0472">Membrane</keyword>
<dbReference type="Proteomes" id="UP000532121">
    <property type="component" value="Unassembled WGS sequence"/>
</dbReference>
<protein>
    <submittedName>
        <fullName evidence="2">DUF948 domain-containing protein</fullName>
    </submittedName>
</protein>
<evidence type="ECO:0000256" key="1">
    <source>
        <dbReference type="SAM" id="Phobius"/>
    </source>
</evidence>
<dbReference type="EMBL" id="JABASA010000002">
    <property type="protein sequence ID" value="NMD48424.1"/>
    <property type="molecule type" value="Genomic_DNA"/>
</dbReference>
<evidence type="ECO:0000313" key="3">
    <source>
        <dbReference type="Proteomes" id="UP000532121"/>
    </source>
</evidence>
<name>A0A7X9LCL2_STRRT</name>
<comment type="caution">
    <text evidence="2">The sequence shown here is derived from an EMBL/GenBank/DDBJ whole genome shotgun (WGS) entry which is preliminary data.</text>
</comment>
<feature type="transmembrane region" description="Helical" evidence="1">
    <location>
        <begin position="6"/>
        <end position="24"/>
    </location>
</feature>
<keyword evidence="1" id="KW-0812">Transmembrane</keyword>
<dbReference type="RefSeq" id="WP_193522958.1">
    <property type="nucleotide sequence ID" value="NZ_JABASA010000002.1"/>
</dbReference>
<dbReference type="AlphaFoldDB" id="A0A7X9LCL2"/>
<organism evidence="2 3">
    <name type="scientific">Streptococcus ratti</name>
    <dbReference type="NCBI Taxonomy" id="1341"/>
    <lineage>
        <taxon>Bacteria</taxon>
        <taxon>Bacillati</taxon>
        <taxon>Bacillota</taxon>
        <taxon>Bacilli</taxon>
        <taxon>Lactobacillales</taxon>
        <taxon>Streptococcaceae</taxon>
        <taxon>Streptococcus</taxon>
    </lineage>
</organism>
<proteinExistence type="predicted"/>
<reference evidence="2 3" key="1">
    <citation type="submission" date="2020-04" db="EMBL/GenBank/DDBJ databases">
        <title>MicrobeNet Type strains.</title>
        <authorList>
            <person name="Nicholson A.C."/>
        </authorList>
    </citation>
    <scope>NUCLEOTIDE SEQUENCE [LARGE SCALE GENOMIC DNA]</scope>
    <source>
        <strain evidence="2 3">DSM 22768</strain>
    </source>
</reference>
<dbReference type="InterPro" id="IPR009293">
    <property type="entry name" value="UPF0478"/>
</dbReference>